<feature type="transmembrane region" description="Helical" evidence="1">
    <location>
        <begin position="80"/>
        <end position="99"/>
    </location>
</feature>
<comment type="caution">
    <text evidence="2">The sequence shown here is derived from an EMBL/GenBank/DDBJ whole genome shotgun (WGS) entry which is preliminary data.</text>
</comment>
<name>W4QSV7_HALA3</name>
<evidence type="ECO:0000313" key="2">
    <source>
        <dbReference type="EMBL" id="GAE34723.1"/>
    </source>
</evidence>
<reference evidence="2 3" key="1">
    <citation type="journal article" date="2014" name="Genome Announc.">
        <title>Draft Genome Sequences of Three Alkaliphilic Bacillus Strains, Bacillus wakoensis JCM 9140T, Bacillus akibai JCM 9157T, and Bacillus hemicellulosilyticus JCM 9152T.</title>
        <authorList>
            <person name="Yuki M."/>
            <person name="Oshima K."/>
            <person name="Suda W."/>
            <person name="Oshida Y."/>
            <person name="Kitamura K."/>
            <person name="Iida T."/>
            <person name="Hattori M."/>
            <person name="Ohkuma M."/>
        </authorList>
    </citation>
    <scope>NUCLEOTIDE SEQUENCE [LARGE SCALE GENOMIC DNA]</scope>
    <source>
        <strain evidence="2 3">JCM 9157</strain>
    </source>
</reference>
<keyword evidence="1" id="KW-0812">Transmembrane</keyword>
<dbReference type="EMBL" id="BAUV01000010">
    <property type="protein sequence ID" value="GAE34723.1"/>
    <property type="molecule type" value="Genomic_DNA"/>
</dbReference>
<dbReference type="OrthoDB" id="2630335at2"/>
<keyword evidence="1" id="KW-0472">Membrane</keyword>
<dbReference type="RefSeq" id="WP_148296833.1">
    <property type="nucleotide sequence ID" value="NZ_BAUV01000010.1"/>
</dbReference>
<dbReference type="Proteomes" id="UP000018896">
    <property type="component" value="Unassembled WGS sequence"/>
</dbReference>
<feature type="transmembrane region" description="Helical" evidence="1">
    <location>
        <begin position="12"/>
        <end position="33"/>
    </location>
</feature>
<keyword evidence="1" id="KW-1133">Transmembrane helix</keyword>
<dbReference type="AlphaFoldDB" id="W4QSV7"/>
<protein>
    <submittedName>
        <fullName evidence="2">Inner membrane protein YihY</fullName>
    </submittedName>
</protein>
<proteinExistence type="predicted"/>
<dbReference type="eggNOG" id="ENOG50308VZ">
    <property type="taxonomic scope" value="Bacteria"/>
</dbReference>
<feature type="transmembrane region" description="Helical" evidence="1">
    <location>
        <begin position="45"/>
        <end position="68"/>
    </location>
</feature>
<keyword evidence="3" id="KW-1185">Reference proteome</keyword>
<accession>W4QSV7</accession>
<evidence type="ECO:0000313" key="3">
    <source>
        <dbReference type="Proteomes" id="UP000018896"/>
    </source>
</evidence>
<organism evidence="2 3">
    <name type="scientific">Halalkalibacter akibai (strain ATCC 43226 / DSM 21942 / CIP 109018 / JCM 9157 / 1139)</name>
    <name type="common">Bacillus akibai</name>
    <dbReference type="NCBI Taxonomy" id="1236973"/>
    <lineage>
        <taxon>Bacteria</taxon>
        <taxon>Bacillati</taxon>
        <taxon>Bacillota</taxon>
        <taxon>Bacilli</taxon>
        <taxon>Bacillales</taxon>
        <taxon>Bacillaceae</taxon>
        <taxon>Halalkalibacter</taxon>
    </lineage>
</organism>
<evidence type="ECO:0000256" key="1">
    <source>
        <dbReference type="SAM" id="Phobius"/>
    </source>
</evidence>
<sequence>MLTFIKDVGRSMELLFFVVIGFYLTTSTAGLFYESYGIAFSGNIWVNWFGISYFLFAVYTAFMGFFILKDVEFYHRFISSRIFWILFVGATSIIIVPIFRGENPF</sequence>
<gene>
    <name evidence="2" type="ORF">JCM9157_1799</name>
</gene>